<evidence type="ECO:0000313" key="2">
    <source>
        <dbReference type="Proteomes" id="UP000789901"/>
    </source>
</evidence>
<feature type="non-terminal residue" evidence="1">
    <location>
        <position position="1"/>
    </location>
</feature>
<comment type="caution">
    <text evidence="1">The sequence shown here is derived from an EMBL/GenBank/DDBJ whole genome shotgun (WGS) entry which is preliminary data.</text>
</comment>
<dbReference type="EMBL" id="CAJVQB010018294">
    <property type="protein sequence ID" value="CAG8787188.1"/>
    <property type="molecule type" value="Genomic_DNA"/>
</dbReference>
<sequence length="57" mass="6811">QVKRGCNYQNLIEIPDEKKDKYGNVLDYIRDKFKALYEKKLEFAKSNQTNQEITPDE</sequence>
<gene>
    <name evidence="1" type="ORF">GMARGA_LOCUS20640</name>
</gene>
<reference evidence="1 2" key="1">
    <citation type="submission" date="2021-06" db="EMBL/GenBank/DDBJ databases">
        <authorList>
            <person name="Kallberg Y."/>
            <person name="Tangrot J."/>
            <person name="Rosling A."/>
        </authorList>
    </citation>
    <scope>NUCLEOTIDE SEQUENCE [LARGE SCALE GENOMIC DNA]</scope>
    <source>
        <strain evidence="1 2">120-4 pot B 10/14</strain>
    </source>
</reference>
<organism evidence="1 2">
    <name type="scientific">Gigaspora margarita</name>
    <dbReference type="NCBI Taxonomy" id="4874"/>
    <lineage>
        <taxon>Eukaryota</taxon>
        <taxon>Fungi</taxon>
        <taxon>Fungi incertae sedis</taxon>
        <taxon>Mucoromycota</taxon>
        <taxon>Glomeromycotina</taxon>
        <taxon>Glomeromycetes</taxon>
        <taxon>Diversisporales</taxon>
        <taxon>Gigasporaceae</taxon>
        <taxon>Gigaspora</taxon>
    </lineage>
</organism>
<keyword evidence="2" id="KW-1185">Reference proteome</keyword>
<dbReference type="Proteomes" id="UP000789901">
    <property type="component" value="Unassembled WGS sequence"/>
</dbReference>
<proteinExistence type="predicted"/>
<name>A0ABN7VN44_GIGMA</name>
<evidence type="ECO:0000313" key="1">
    <source>
        <dbReference type="EMBL" id="CAG8787188.1"/>
    </source>
</evidence>
<accession>A0ABN7VN44</accession>
<protein>
    <submittedName>
        <fullName evidence="1">27980_t:CDS:1</fullName>
    </submittedName>
</protein>